<dbReference type="GO" id="GO:0016757">
    <property type="term" value="F:glycosyltransferase activity"/>
    <property type="evidence" value="ECO:0007669"/>
    <property type="project" value="UniProtKB-KW"/>
</dbReference>
<evidence type="ECO:0000313" key="6">
    <source>
        <dbReference type="Proteomes" id="UP000241769"/>
    </source>
</evidence>
<dbReference type="Gene3D" id="3.90.550.10">
    <property type="entry name" value="Spore Coat Polysaccharide Biosynthesis Protein SpsA, Chain A"/>
    <property type="match status" value="1"/>
</dbReference>
<name>A0A2P6NQR6_9EUKA</name>
<feature type="region of interest" description="Disordered" evidence="4">
    <location>
        <begin position="450"/>
        <end position="525"/>
    </location>
</feature>
<gene>
    <name evidence="5" type="ORF">PROFUN_05438</name>
</gene>
<keyword evidence="2 5" id="KW-0328">Glycosyltransferase</keyword>
<sequence>MNQPQSGYQHRLTEKRSLFIPCHEHSQEEESRRLSSMEEQISTYNRSQPARSIIIQSNDRELIGMKTWIDSMNYQSTGYRDEEATGEKRVEVKTSLLIFERGQNHHHIEEIIRRYPTAYVILTGGPTYKTNYRPGVEYVCDVMKKPVRKRQVQAIDGPSSASHMADMTDQDRRAICPIQRVQQRSGRMDERKLKPHIPKKPGDDMSDILIPSCSSDFAVVTVDLTLNWREGRDLRSLRHRQIIFCSAHKAATTKQQPQSSNHKAIQPQQRWNILSRISFEIQMTTSIWATTSLASHWDPLGSRSLDCPHRLRQDSSLDGSDGLNTFKKTLICTREDKNVSPATSNDPLKRQPTTDGRSTASIAFGQKTWSNPFEGLYEEGRRVSDEAVVYGVWPYPAQSRLFCDLGHSLPSAMQSNILSRLNNTQKIFLVCSVLIIAVLFISTRSSTFKPEETKQESAVYENEVDTPFQADKTPEPSKITEDDDTDPEDTPEPSKSPQPEPSQSPEPSQTPKPCPTPTKPYSELYPDVEPGRVVIVQATNNKFASWKPKDFMNVTEESERKKEWATRHNFDYHYEQLEMEKFDYFVRPTVFRKALAKYPKAEWVWWLDIDTIFMEYKVNFTQFLLSQEAFDNGAIEKLTISDILSNNTWKIETLNRYEDTDLLVTKDLNGLNVGSFLLRRGKFADTLLELWESPLLRKITSRDIDEQPALAYLMTDFEFVRKKTSFVVCEKINALAFKYQQNQGHLVYHQAGCMAGTCNQWWNSGQTMKKQNEDAYKAKHNIN</sequence>
<feature type="region of interest" description="Disordered" evidence="4">
    <location>
        <begin position="338"/>
        <end position="358"/>
    </location>
</feature>
<dbReference type="OrthoDB" id="205108at2759"/>
<dbReference type="GO" id="GO:0000139">
    <property type="term" value="C:Golgi membrane"/>
    <property type="evidence" value="ECO:0007669"/>
    <property type="project" value="TreeGrafter"/>
</dbReference>
<evidence type="ECO:0000256" key="4">
    <source>
        <dbReference type="SAM" id="MobiDB-lite"/>
    </source>
</evidence>
<feature type="compositionally biased region" description="Acidic residues" evidence="4">
    <location>
        <begin position="481"/>
        <end position="491"/>
    </location>
</feature>
<dbReference type="Proteomes" id="UP000241769">
    <property type="component" value="Unassembled WGS sequence"/>
</dbReference>
<dbReference type="InterPro" id="IPR008630">
    <property type="entry name" value="Glyco_trans_34"/>
</dbReference>
<dbReference type="PANTHER" id="PTHR31306">
    <property type="entry name" value="ALPHA-1,6-MANNOSYLTRANSFERASE MNN11-RELATED"/>
    <property type="match status" value="1"/>
</dbReference>
<feature type="compositionally biased region" description="Pro residues" evidence="4">
    <location>
        <begin position="494"/>
        <end position="518"/>
    </location>
</feature>
<dbReference type="AlphaFoldDB" id="A0A2P6NQR6"/>
<dbReference type="InParanoid" id="A0A2P6NQR6"/>
<comment type="similarity">
    <text evidence="1">Belongs to the glycosyltransferase 34 family.</text>
</comment>
<comment type="caution">
    <text evidence="5">The sequence shown here is derived from an EMBL/GenBank/DDBJ whole genome shotgun (WGS) entry which is preliminary data.</text>
</comment>
<feature type="compositionally biased region" description="Polar residues" evidence="4">
    <location>
        <begin position="340"/>
        <end position="358"/>
    </location>
</feature>
<dbReference type="EMBL" id="MDYQ01000033">
    <property type="protein sequence ID" value="PRP86297.1"/>
    <property type="molecule type" value="Genomic_DNA"/>
</dbReference>
<keyword evidence="3 5" id="KW-0808">Transferase</keyword>
<dbReference type="InterPro" id="IPR029044">
    <property type="entry name" value="Nucleotide-diphossugar_trans"/>
</dbReference>
<accession>A0A2P6NQR6</accession>
<reference evidence="5 6" key="1">
    <citation type="journal article" date="2018" name="Genome Biol. Evol.">
        <title>Multiple Roots of Fruiting Body Formation in Amoebozoa.</title>
        <authorList>
            <person name="Hillmann F."/>
            <person name="Forbes G."/>
            <person name="Novohradska S."/>
            <person name="Ferling I."/>
            <person name="Riege K."/>
            <person name="Groth M."/>
            <person name="Westermann M."/>
            <person name="Marz M."/>
            <person name="Spaller T."/>
            <person name="Winckler T."/>
            <person name="Schaap P."/>
            <person name="Glockner G."/>
        </authorList>
    </citation>
    <scope>NUCLEOTIDE SEQUENCE [LARGE SCALE GENOMIC DNA]</scope>
    <source>
        <strain evidence="5 6">Jena</strain>
    </source>
</reference>
<keyword evidence="6" id="KW-1185">Reference proteome</keyword>
<dbReference type="PANTHER" id="PTHR31306:SF4">
    <property type="entry name" value="ALPHA-1,2-GALACTOSYLTRANSFERASE"/>
    <property type="match status" value="1"/>
</dbReference>
<organism evidence="5 6">
    <name type="scientific">Planoprotostelium fungivorum</name>
    <dbReference type="NCBI Taxonomy" id="1890364"/>
    <lineage>
        <taxon>Eukaryota</taxon>
        <taxon>Amoebozoa</taxon>
        <taxon>Evosea</taxon>
        <taxon>Variosea</taxon>
        <taxon>Cavosteliida</taxon>
        <taxon>Cavosteliaceae</taxon>
        <taxon>Planoprotostelium</taxon>
    </lineage>
</organism>
<dbReference type="GO" id="GO:0006487">
    <property type="term" value="P:protein N-linked glycosylation"/>
    <property type="evidence" value="ECO:0007669"/>
    <property type="project" value="TreeGrafter"/>
</dbReference>
<protein>
    <submittedName>
        <fullName evidence="5">Alpha-1,2-galactosyltransferase gmh3</fullName>
    </submittedName>
</protein>
<evidence type="ECO:0000256" key="3">
    <source>
        <dbReference type="ARBA" id="ARBA00022679"/>
    </source>
</evidence>
<evidence type="ECO:0000256" key="1">
    <source>
        <dbReference type="ARBA" id="ARBA00005664"/>
    </source>
</evidence>
<evidence type="ECO:0000256" key="2">
    <source>
        <dbReference type="ARBA" id="ARBA00022676"/>
    </source>
</evidence>
<feature type="region of interest" description="Disordered" evidence="4">
    <location>
        <begin position="182"/>
        <end position="205"/>
    </location>
</feature>
<dbReference type="STRING" id="1890364.A0A2P6NQR6"/>
<evidence type="ECO:0000313" key="5">
    <source>
        <dbReference type="EMBL" id="PRP86297.1"/>
    </source>
</evidence>
<proteinExistence type="inferred from homology"/>
<dbReference type="Pfam" id="PF05637">
    <property type="entry name" value="Glyco_transf_34"/>
    <property type="match status" value="1"/>
</dbReference>